<dbReference type="SUPFAM" id="SSF53098">
    <property type="entry name" value="Ribonuclease H-like"/>
    <property type="match status" value="1"/>
</dbReference>
<dbReference type="Proteomes" id="UP000823616">
    <property type="component" value="Unassembled WGS sequence"/>
</dbReference>
<proteinExistence type="predicted"/>
<evidence type="ECO:0000313" key="3">
    <source>
        <dbReference type="Proteomes" id="UP000823616"/>
    </source>
</evidence>
<evidence type="ECO:0000259" key="1">
    <source>
        <dbReference type="PROSITE" id="PS50994"/>
    </source>
</evidence>
<protein>
    <submittedName>
        <fullName evidence="2">ISNCY family transposase</fullName>
    </submittedName>
</protein>
<dbReference type="GO" id="GO:0003676">
    <property type="term" value="F:nucleic acid binding"/>
    <property type="evidence" value="ECO:0007669"/>
    <property type="project" value="InterPro"/>
</dbReference>
<comment type="caution">
    <text evidence="2">The sequence shown here is derived from an EMBL/GenBank/DDBJ whole genome shotgun (WGS) entry which is preliminary data.</text>
</comment>
<sequence length="418" mass="48846">MRTVKHPHDRENLAYYLQGLIDNKYTLDQVSRITGYTKSHLCVLKGKFKKKGEKVLINGHKGMKPKNTVPDDVKKKIIDTYRTDFDGVNFHFFRKALNDYYDIHYSYRTIYTVLTEAGIDSPEKHNKPKKDKVHRPRYRRDSAGDLIQIDATPYQWFLWCGDTSYYTLHGAIDDAEEKLTGLCMTENECSYGYYDILEQTIDRHGLMFDIYSDRSAIFCVSQKDKDKLTIQEQLAGVHEKRTQWQQILDKLRIKQILAWSPQAKGRVERMWRTLQGRLPWYFKHYKIKTIQAANDFLKTKYIDIFNNEFGIVAKKAAVWRKPPANYKDFICSKFERTTDNSGVISFQGYKFSISAPDIAKKKIELCIYKDGMKALVDGIFYPVTLRDNLQDGIGETMSTSLKNIIYEYMLTDCKNICA</sequence>
<dbReference type="Gene3D" id="3.30.420.10">
    <property type="entry name" value="Ribonuclease H-like superfamily/Ribonuclease H"/>
    <property type="match status" value="1"/>
</dbReference>
<dbReference type="InterPro" id="IPR036397">
    <property type="entry name" value="RNaseH_sf"/>
</dbReference>
<reference evidence="2" key="2">
    <citation type="journal article" date="2021" name="PeerJ">
        <title>Extensive microbial diversity within the chicken gut microbiome revealed by metagenomics and culture.</title>
        <authorList>
            <person name="Gilroy R."/>
            <person name="Ravi A."/>
            <person name="Getino M."/>
            <person name="Pursley I."/>
            <person name="Horton D.L."/>
            <person name="Alikhan N.F."/>
            <person name="Baker D."/>
            <person name="Gharbi K."/>
            <person name="Hall N."/>
            <person name="Watson M."/>
            <person name="Adriaenssens E.M."/>
            <person name="Foster-Nyarko E."/>
            <person name="Jarju S."/>
            <person name="Secka A."/>
            <person name="Antonio M."/>
            <person name="Oren A."/>
            <person name="Chaudhuri R.R."/>
            <person name="La Ragione R."/>
            <person name="Hildebrand F."/>
            <person name="Pallen M.J."/>
        </authorList>
    </citation>
    <scope>NUCLEOTIDE SEQUENCE</scope>
    <source>
        <strain evidence="2">B3-4054</strain>
    </source>
</reference>
<accession>A0A9D9EPZ3</accession>
<evidence type="ECO:0000313" key="2">
    <source>
        <dbReference type="EMBL" id="MBO8450953.1"/>
    </source>
</evidence>
<reference evidence="2" key="1">
    <citation type="submission" date="2020-10" db="EMBL/GenBank/DDBJ databases">
        <authorList>
            <person name="Gilroy R."/>
        </authorList>
    </citation>
    <scope>NUCLEOTIDE SEQUENCE</scope>
    <source>
        <strain evidence="2">B3-4054</strain>
    </source>
</reference>
<dbReference type="InterPro" id="IPR001584">
    <property type="entry name" value="Integrase_cat-core"/>
</dbReference>
<feature type="domain" description="Integrase catalytic" evidence="1">
    <location>
        <begin position="132"/>
        <end position="330"/>
    </location>
</feature>
<dbReference type="AlphaFoldDB" id="A0A9D9EPZ3"/>
<dbReference type="EMBL" id="JADIMS010000143">
    <property type="protein sequence ID" value="MBO8450953.1"/>
    <property type="molecule type" value="Genomic_DNA"/>
</dbReference>
<gene>
    <name evidence="2" type="ORF">IAA96_07595</name>
</gene>
<dbReference type="InterPro" id="IPR012337">
    <property type="entry name" value="RNaseH-like_sf"/>
</dbReference>
<name>A0A9D9EPZ3_9SPIR</name>
<organism evidence="2 3">
    <name type="scientific">Candidatus Avitreponema avistercoris</name>
    <dbReference type="NCBI Taxonomy" id="2840705"/>
    <lineage>
        <taxon>Bacteria</taxon>
        <taxon>Pseudomonadati</taxon>
        <taxon>Spirochaetota</taxon>
        <taxon>Spirochaetia</taxon>
        <taxon>Spirochaetales</taxon>
        <taxon>Candidatus Avitreponema</taxon>
    </lineage>
</organism>
<dbReference type="GO" id="GO:0015074">
    <property type="term" value="P:DNA integration"/>
    <property type="evidence" value="ECO:0007669"/>
    <property type="project" value="InterPro"/>
</dbReference>
<dbReference type="NCBIfam" id="NF033594">
    <property type="entry name" value="transpos_ISNCY_2"/>
    <property type="match status" value="1"/>
</dbReference>
<dbReference type="PROSITE" id="PS50994">
    <property type="entry name" value="INTEGRASE"/>
    <property type="match status" value="1"/>
</dbReference>
<dbReference type="InterPro" id="IPR047797">
    <property type="entry name" value="ISNCY_transpos"/>
</dbReference>